<evidence type="ECO:0000256" key="6">
    <source>
        <dbReference type="ARBA" id="ARBA00022842"/>
    </source>
</evidence>
<organism evidence="12 13">
    <name type="scientific">Nocardioides humi</name>
    <dbReference type="NCBI Taxonomy" id="449461"/>
    <lineage>
        <taxon>Bacteria</taxon>
        <taxon>Bacillati</taxon>
        <taxon>Actinomycetota</taxon>
        <taxon>Actinomycetes</taxon>
        <taxon>Propionibacteriales</taxon>
        <taxon>Nocardioidaceae</taxon>
        <taxon>Nocardioides</taxon>
    </lineage>
</organism>
<evidence type="ECO:0000256" key="2">
    <source>
        <dbReference type="ARBA" id="ARBA00022705"/>
    </source>
</evidence>
<dbReference type="Gene3D" id="3.40.50.10190">
    <property type="entry name" value="BRCT domain"/>
    <property type="match status" value="1"/>
</dbReference>
<feature type="binding site" evidence="10">
    <location>
        <position position="120"/>
    </location>
    <ligand>
        <name>NAD(+)</name>
        <dbReference type="ChEBI" id="CHEBI:57540"/>
    </ligand>
</feature>
<feature type="binding site" evidence="10">
    <location>
        <position position="143"/>
    </location>
    <ligand>
        <name>NAD(+)</name>
        <dbReference type="ChEBI" id="CHEBI:57540"/>
    </ligand>
</feature>
<comment type="catalytic activity">
    <reaction evidence="9 10">
        <text>NAD(+) + (deoxyribonucleotide)n-3'-hydroxyl + 5'-phospho-(deoxyribonucleotide)m = (deoxyribonucleotide)n+m + AMP + beta-nicotinamide D-nucleotide.</text>
        <dbReference type="EC" id="6.5.1.2"/>
    </reaction>
</comment>
<feature type="binding site" evidence="10">
    <location>
        <position position="437"/>
    </location>
    <ligand>
        <name>Zn(2+)</name>
        <dbReference type="ChEBI" id="CHEBI:29105"/>
    </ligand>
</feature>
<comment type="function">
    <text evidence="10">DNA ligase that catalyzes the formation of phosphodiester linkages between 5'-phosphoryl and 3'-hydroxyl groups in double-stranded DNA using NAD as a coenzyme and as the energy source for the reaction. It is essential for DNA replication and repair of damaged DNA.</text>
</comment>
<protein>
    <recommendedName>
        <fullName evidence="10">DNA ligase</fullName>
        <ecNumber evidence="10">6.5.1.2</ecNumber>
    </recommendedName>
    <alternativeName>
        <fullName evidence="10">Polydeoxyribonucleotide synthase [NAD(+)]</fullName>
    </alternativeName>
</protein>
<dbReference type="CDD" id="cd00114">
    <property type="entry name" value="LIGANc"/>
    <property type="match status" value="1"/>
</dbReference>
<feature type="binding site" evidence="10">
    <location>
        <position position="418"/>
    </location>
    <ligand>
        <name>Zn(2+)</name>
        <dbReference type="ChEBI" id="CHEBI:29105"/>
    </ligand>
</feature>
<proteinExistence type="inferred from homology"/>
<dbReference type="InterPro" id="IPR004149">
    <property type="entry name" value="Znf_DNAligase_C4"/>
</dbReference>
<dbReference type="PROSITE" id="PS01055">
    <property type="entry name" value="DNA_LIGASE_N1"/>
    <property type="match status" value="1"/>
</dbReference>
<dbReference type="Pfam" id="PF03119">
    <property type="entry name" value="DNA_ligase_ZBD"/>
    <property type="match status" value="1"/>
</dbReference>
<dbReference type="Gene3D" id="3.30.470.30">
    <property type="entry name" value="DNA ligase/mRNA capping enzyme"/>
    <property type="match status" value="1"/>
</dbReference>
<evidence type="ECO:0000256" key="5">
    <source>
        <dbReference type="ARBA" id="ARBA00022833"/>
    </source>
</evidence>
<dbReference type="EC" id="6.5.1.2" evidence="10"/>
<dbReference type="PIRSF" id="PIRSF001604">
    <property type="entry name" value="LigA"/>
    <property type="match status" value="1"/>
</dbReference>
<dbReference type="NCBIfam" id="TIGR00575">
    <property type="entry name" value="dnlj"/>
    <property type="match status" value="1"/>
</dbReference>
<dbReference type="HAMAP" id="MF_01588">
    <property type="entry name" value="DNA_ligase_A"/>
    <property type="match status" value="1"/>
</dbReference>
<evidence type="ECO:0000256" key="9">
    <source>
        <dbReference type="ARBA" id="ARBA00034005"/>
    </source>
</evidence>
<dbReference type="InterPro" id="IPR012340">
    <property type="entry name" value="NA-bd_OB-fold"/>
</dbReference>
<dbReference type="SUPFAM" id="SSF52113">
    <property type="entry name" value="BRCT domain"/>
    <property type="match status" value="1"/>
</dbReference>
<dbReference type="Pfam" id="PF01653">
    <property type="entry name" value="DNA_ligase_aden"/>
    <property type="match status" value="1"/>
</dbReference>
<dbReference type="CDD" id="cd17748">
    <property type="entry name" value="BRCT_DNA_ligase_like"/>
    <property type="match status" value="1"/>
</dbReference>
<dbReference type="InterPro" id="IPR001679">
    <property type="entry name" value="DNA_ligase"/>
</dbReference>
<keyword evidence="3 10" id="KW-0479">Metal-binding</keyword>
<evidence type="ECO:0000313" key="13">
    <source>
        <dbReference type="Proteomes" id="UP001500842"/>
    </source>
</evidence>
<keyword evidence="8 10" id="KW-0234">DNA repair</keyword>
<dbReference type="Proteomes" id="UP001500842">
    <property type="component" value="Unassembled WGS sequence"/>
</dbReference>
<reference evidence="12 13" key="1">
    <citation type="journal article" date="2019" name="Int. J. Syst. Evol. Microbiol.">
        <title>The Global Catalogue of Microorganisms (GCM) 10K type strain sequencing project: providing services to taxonomists for standard genome sequencing and annotation.</title>
        <authorList>
            <consortium name="The Broad Institute Genomics Platform"/>
            <consortium name="The Broad Institute Genome Sequencing Center for Infectious Disease"/>
            <person name="Wu L."/>
            <person name="Ma J."/>
        </authorList>
    </citation>
    <scope>NUCLEOTIDE SEQUENCE [LARGE SCALE GENOMIC DNA]</scope>
    <source>
        <strain evidence="12 13">JCM 14942</strain>
    </source>
</reference>
<dbReference type="InterPro" id="IPR013839">
    <property type="entry name" value="DNAligase_adenylation"/>
</dbReference>
<evidence type="ECO:0000256" key="8">
    <source>
        <dbReference type="ARBA" id="ARBA00023204"/>
    </source>
</evidence>
<gene>
    <name evidence="10 12" type="primary">ligA</name>
    <name evidence="12" type="ORF">GCM10009788_11310</name>
</gene>
<dbReference type="PANTHER" id="PTHR23389:SF9">
    <property type="entry name" value="DNA LIGASE"/>
    <property type="match status" value="1"/>
</dbReference>
<keyword evidence="13" id="KW-1185">Reference proteome</keyword>
<comment type="caution">
    <text evidence="12">The sequence shown here is derived from an EMBL/GenBank/DDBJ whole genome shotgun (WGS) entry which is preliminary data.</text>
</comment>
<comment type="cofactor">
    <cofactor evidence="10">
        <name>Mg(2+)</name>
        <dbReference type="ChEBI" id="CHEBI:18420"/>
    </cofactor>
    <cofactor evidence="10">
        <name>Mn(2+)</name>
        <dbReference type="ChEBI" id="CHEBI:29035"/>
    </cofactor>
</comment>
<keyword evidence="7 10" id="KW-0520">NAD</keyword>
<feature type="binding site" evidence="10">
    <location>
        <position position="324"/>
    </location>
    <ligand>
        <name>NAD(+)</name>
        <dbReference type="ChEBI" id="CHEBI:57540"/>
    </ligand>
</feature>
<evidence type="ECO:0000256" key="1">
    <source>
        <dbReference type="ARBA" id="ARBA00022598"/>
    </source>
</evidence>
<dbReference type="Pfam" id="PF03120">
    <property type="entry name" value="OB_DNA_ligase"/>
    <property type="match status" value="1"/>
</dbReference>
<dbReference type="SMART" id="SM00532">
    <property type="entry name" value="LIGANc"/>
    <property type="match status" value="1"/>
</dbReference>
<dbReference type="Pfam" id="PF00533">
    <property type="entry name" value="BRCT"/>
    <property type="match status" value="1"/>
</dbReference>
<dbReference type="PROSITE" id="PS50172">
    <property type="entry name" value="BRCT"/>
    <property type="match status" value="1"/>
</dbReference>
<dbReference type="SUPFAM" id="SSF56091">
    <property type="entry name" value="DNA ligase/mRNA capping enzyme, catalytic domain"/>
    <property type="match status" value="1"/>
</dbReference>
<feature type="binding site" evidence="10">
    <location>
        <position position="300"/>
    </location>
    <ligand>
        <name>NAD(+)</name>
        <dbReference type="ChEBI" id="CHEBI:57540"/>
    </ligand>
</feature>
<dbReference type="Gene3D" id="1.10.150.20">
    <property type="entry name" value="5' to 3' exonuclease, C-terminal subdomain"/>
    <property type="match status" value="2"/>
</dbReference>
<dbReference type="GO" id="GO:0016874">
    <property type="term" value="F:ligase activity"/>
    <property type="evidence" value="ECO:0007669"/>
    <property type="project" value="UniProtKB-KW"/>
</dbReference>
<keyword evidence="2 10" id="KW-0235">DNA replication</keyword>
<dbReference type="Gene3D" id="6.20.10.30">
    <property type="match status" value="1"/>
</dbReference>
<feature type="active site" description="N6-AMP-lysine intermediate" evidence="10">
    <location>
        <position position="122"/>
    </location>
</feature>
<dbReference type="InterPro" id="IPR036420">
    <property type="entry name" value="BRCT_dom_sf"/>
</dbReference>
<evidence type="ECO:0000313" key="12">
    <source>
        <dbReference type="EMBL" id="GAA1508790.1"/>
    </source>
</evidence>
<dbReference type="EMBL" id="BAAAOR010000008">
    <property type="protein sequence ID" value="GAA1508790.1"/>
    <property type="molecule type" value="Genomic_DNA"/>
</dbReference>
<dbReference type="Gene3D" id="1.10.287.610">
    <property type="entry name" value="Helix hairpin bin"/>
    <property type="match status" value="1"/>
</dbReference>
<evidence type="ECO:0000256" key="7">
    <source>
        <dbReference type="ARBA" id="ARBA00023027"/>
    </source>
</evidence>
<feature type="binding site" evidence="10">
    <location>
        <position position="421"/>
    </location>
    <ligand>
        <name>Zn(2+)</name>
        <dbReference type="ChEBI" id="CHEBI:29105"/>
    </ligand>
</feature>
<keyword evidence="5 10" id="KW-0862">Zinc</keyword>
<dbReference type="Pfam" id="PF12826">
    <property type="entry name" value="HHH_2"/>
    <property type="match status" value="1"/>
</dbReference>
<feature type="binding site" evidence="10">
    <location>
        <begin position="90"/>
        <end position="91"/>
    </location>
    <ligand>
        <name>NAD(+)</name>
        <dbReference type="ChEBI" id="CHEBI:57540"/>
    </ligand>
</feature>
<keyword evidence="6 10" id="KW-0460">Magnesium</keyword>
<dbReference type="InterPro" id="IPR001357">
    <property type="entry name" value="BRCT_dom"/>
</dbReference>
<keyword evidence="1 10" id="KW-0436">Ligase</keyword>
<feature type="binding site" evidence="10">
    <location>
        <position position="183"/>
    </location>
    <ligand>
        <name>NAD(+)</name>
        <dbReference type="ChEBI" id="CHEBI:57540"/>
    </ligand>
</feature>
<keyword evidence="4 10" id="KW-0227">DNA damage</keyword>
<keyword evidence="10" id="KW-0464">Manganese</keyword>
<dbReference type="SUPFAM" id="SSF50249">
    <property type="entry name" value="Nucleic acid-binding proteins"/>
    <property type="match status" value="1"/>
</dbReference>
<dbReference type="InterPro" id="IPR018239">
    <property type="entry name" value="DNA_ligase_AS"/>
</dbReference>
<dbReference type="NCBIfam" id="NF005932">
    <property type="entry name" value="PRK07956.1"/>
    <property type="match status" value="1"/>
</dbReference>
<dbReference type="RefSeq" id="WP_141006642.1">
    <property type="nucleotide sequence ID" value="NZ_BAAAOR010000008.1"/>
</dbReference>
<evidence type="ECO:0000256" key="3">
    <source>
        <dbReference type="ARBA" id="ARBA00022723"/>
    </source>
</evidence>
<evidence type="ECO:0000256" key="4">
    <source>
        <dbReference type="ARBA" id="ARBA00022763"/>
    </source>
</evidence>
<feature type="domain" description="BRCT" evidence="11">
    <location>
        <begin position="613"/>
        <end position="692"/>
    </location>
</feature>
<dbReference type="SUPFAM" id="SSF47781">
    <property type="entry name" value="RuvA domain 2-like"/>
    <property type="match status" value="1"/>
</dbReference>
<dbReference type="InterPro" id="IPR013840">
    <property type="entry name" value="DNAligase_N"/>
</dbReference>
<comment type="similarity">
    <text evidence="10">Belongs to the NAD-dependent DNA ligase family. LigA subfamily.</text>
</comment>
<evidence type="ECO:0000256" key="10">
    <source>
        <dbReference type="HAMAP-Rule" id="MF_01588"/>
    </source>
</evidence>
<feature type="binding site" evidence="10">
    <location>
        <position position="443"/>
    </location>
    <ligand>
        <name>Zn(2+)</name>
        <dbReference type="ChEBI" id="CHEBI:29105"/>
    </ligand>
</feature>
<dbReference type="PANTHER" id="PTHR23389">
    <property type="entry name" value="CHROMOSOME TRANSMISSION FIDELITY FACTOR 18"/>
    <property type="match status" value="1"/>
</dbReference>
<name>A0ABN2A0J7_9ACTN</name>
<feature type="binding site" evidence="10">
    <location>
        <begin position="41"/>
        <end position="45"/>
    </location>
    <ligand>
        <name>NAD(+)</name>
        <dbReference type="ChEBI" id="CHEBI:57540"/>
    </ligand>
</feature>
<dbReference type="Gene3D" id="2.40.50.140">
    <property type="entry name" value="Nucleic acid-binding proteins"/>
    <property type="match status" value="1"/>
</dbReference>
<dbReference type="InterPro" id="IPR004150">
    <property type="entry name" value="NAD_DNA_ligase_OB"/>
</dbReference>
<dbReference type="InterPro" id="IPR010994">
    <property type="entry name" value="RuvA_2-like"/>
</dbReference>
<accession>A0ABN2A0J7</accession>
<evidence type="ECO:0000259" key="11">
    <source>
        <dbReference type="PROSITE" id="PS50172"/>
    </source>
</evidence>
<dbReference type="SMART" id="SM00292">
    <property type="entry name" value="BRCT"/>
    <property type="match status" value="1"/>
</dbReference>
<sequence>MSDADLPVVPPEARDEHATLVDEVEEARWRYYVLDQPTLSDADFDVRMRRLEELEEQYAELRTPDSPTQKVGGAVATEFTAVDHLQRMESLDNAFSFEELAAWHARLGRDGITDAALLCELKVDGLAINLLYEQGRLVRALTRGDGRTGEDVTPNVKTIASVPHRLTGTDEFPVPELVEVRGEVFLPGEAFEALNVTMTEAGKPAFANPRNAAAGSLRQKDPRVTATRALGMVCHGVGARRGFEPTAQSEAYRALAAWGLPTSEQVRVLPTLAEVEAYIEHAGENRHSIVPYEIDGVVVKVDDVTLQRRLGSTSRAPRWAIAFKYPPEEVNTKLLDIAVNVGRTGRVTPYGVMEPTKVAGSTVENATLHNFHEVERKDVRPGDTVVLRKAGDVIPEIVGPVLPLRPEGLEPWVPPTACPACGTELVEQKEGDKDRRCPNHEKCPGQVRERVFFVAGRNAFDIEGLGYEAAVALLDAGAITNEGDVFDLDAAKLMTAPLFTRAPKKDEDGPQLSANGEKLLANLDARKDVALWRVIVALSIRHTGPSASRALAQEFGSMAAIREASEEQLAAAEGVGPTIAAAVIEWFQVPWHVEIVEKWERAGVRMADERDESVARTLEGLTVVVTGSLQDFSRDSAKEAVLSRGGKAAGSVSKKTDFVVVGENAGSKADKAEQLGVPVLDEDGFKKLLENGPDGAEAE</sequence>
<dbReference type="InterPro" id="IPR041663">
    <property type="entry name" value="DisA/LigA_HHH"/>
</dbReference>